<feature type="transmembrane region" description="Helical" evidence="7">
    <location>
        <begin position="9"/>
        <end position="30"/>
    </location>
</feature>
<dbReference type="Pfam" id="PF00528">
    <property type="entry name" value="BPD_transp_1"/>
    <property type="match status" value="1"/>
</dbReference>
<feature type="transmembrane region" description="Helical" evidence="7">
    <location>
        <begin position="138"/>
        <end position="162"/>
    </location>
</feature>
<gene>
    <name evidence="9" type="ORF">GCM10010170_065480</name>
</gene>
<name>A0ABP5U4D6_9ACTN</name>
<evidence type="ECO:0000256" key="4">
    <source>
        <dbReference type="ARBA" id="ARBA00022692"/>
    </source>
</evidence>
<keyword evidence="10" id="KW-1185">Reference proteome</keyword>
<keyword evidence="3" id="KW-1003">Cell membrane</keyword>
<dbReference type="InterPro" id="IPR035906">
    <property type="entry name" value="MetI-like_sf"/>
</dbReference>
<sequence>MWNYALRRLLIGTVVLWMVSVIVYLGLSLAPGDELTVRLSPEVVAQLTPDQIAEKRHALGLDRPLPLRYVTWLKSTLSGDLGTSSSDGLPVAEDIRAHLGPTAMLVGAALVVGTVVALAAGVAAAVRSGTAADYLLGSVPILLVGIPGFVLALAAIYLFSVQFGLFPTNGMHTLGDESFGDLLRHMALPGSVLAIGVAAPLIRYTRASMLDVLSSEYIVTARAKGLRPSRVLLSHAFRNALLPIITVIGLTLPEMVAGAVIVEQVFGWPGMGQLAVRAAGNRDVSLMMGIVVVIAVSVVVTNLLADLAYVRADPRVRLV</sequence>
<evidence type="ECO:0000256" key="3">
    <source>
        <dbReference type="ARBA" id="ARBA00022475"/>
    </source>
</evidence>
<protein>
    <submittedName>
        <fullName evidence="9">ABC transporter permease</fullName>
    </submittedName>
</protein>
<dbReference type="InterPro" id="IPR045621">
    <property type="entry name" value="BPD_transp_1_N"/>
</dbReference>
<feature type="transmembrane region" description="Helical" evidence="7">
    <location>
        <begin position="286"/>
        <end position="310"/>
    </location>
</feature>
<feature type="transmembrane region" description="Helical" evidence="7">
    <location>
        <begin position="103"/>
        <end position="126"/>
    </location>
</feature>
<feature type="transmembrane region" description="Helical" evidence="7">
    <location>
        <begin position="240"/>
        <end position="266"/>
    </location>
</feature>
<organism evidence="9 10">
    <name type="scientific">Dactylosporangium salmoneum</name>
    <dbReference type="NCBI Taxonomy" id="53361"/>
    <lineage>
        <taxon>Bacteria</taxon>
        <taxon>Bacillati</taxon>
        <taxon>Actinomycetota</taxon>
        <taxon>Actinomycetes</taxon>
        <taxon>Micromonosporales</taxon>
        <taxon>Micromonosporaceae</taxon>
        <taxon>Dactylosporangium</taxon>
    </lineage>
</organism>
<dbReference type="PANTHER" id="PTHR43163">
    <property type="entry name" value="DIPEPTIDE TRANSPORT SYSTEM PERMEASE PROTEIN DPPB-RELATED"/>
    <property type="match status" value="1"/>
</dbReference>
<dbReference type="SUPFAM" id="SSF161098">
    <property type="entry name" value="MetI-like"/>
    <property type="match status" value="1"/>
</dbReference>
<evidence type="ECO:0000256" key="7">
    <source>
        <dbReference type="RuleBase" id="RU363032"/>
    </source>
</evidence>
<keyword evidence="6 7" id="KW-0472">Membrane</keyword>
<comment type="similarity">
    <text evidence="7">Belongs to the binding-protein-dependent transport system permease family.</text>
</comment>
<dbReference type="PANTHER" id="PTHR43163:SF6">
    <property type="entry name" value="DIPEPTIDE TRANSPORT SYSTEM PERMEASE PROTEIN DPPB-RELATED"/>
    <property type="match status" value="1"/>
</dbReference>
<dbReference type="Gene3D" id="1.10.3720.10">
    <property type="entry name" value="MetI-like"/>
    <property type="match status" value="1"/>
</dbReference>
<evidence type="ECO:0000256" key="6">
    <source>
        <dbReference type="ARBA" id="ARBA00023136"/>
    </source>
</evidence>
<evidence type="ECO:0000256" key="5">
    <source>
        <dbReference type="ARBA" id="ARBA00022989"/>
    </source>
</evidence>
<reference evidence="10" key="1">
    <citation type="journal article" date="2019" name="Int. J. Syst. Evol. Microbiol.">
        <title>The Global Catalogue of Microorganisms (GCM) 10K type strain sequencing project: providing services to taxonomists for standard genome sequencing and annotation.</title>
        <authorList>
            <consortium name="The Broad Institute Genomics Platform"/>
            <consortium name="The Broad Institute Genome Sequencing Center for Infectious Disease"/>
            <person name="Wu L."/>
            <person name="Ma J."/>
        </authorList>
    </citation>
    <scope>NUCLEOTIDE SEQUENCE [LARGE SCALE GENOMIC DNA]</scope>
    <source>
        <strain evidence="10">JCM 3272</strain>
    </source>
</reference>
<comment type="subcellular location">
    <subcellularLocation>
        <location evidence="1 7">Cell membrane</location>
        <topology evidence="1 7">Multi-pass membrane protein</topology>
    </subcellularLocation>
</comment>
<evidence type="ECO:0000313" key="10">
    <source>
        <dbReference type="Proteomes" id="UP001501444"/>
    </source>
</evidence>
<evidence type="ECO:0000256" key="2">
    <source>
        <dbReference type="ARBA" id="ARBA00022448"/>
    </source>
</evidence>
<evidence type="ECO:0000313" key="9">
    <source>
        <dbReference type="EMBL" id="GAA2366572.1"/>
    </source>
</evidence>
<dbReference type="PROSITE" id="PS50928">
    <property type="entry name" value="ABC_TM1"/>
    <property type="match status" value="1"/>
</dbReference>
<dbReference type="CDD" id="cd06261">
    <property type="entry name" value="TM_PBP2"/>
    <property type="match status" value="1"/>
</dbReference>
<accession>A0ABP5U4D6</accession>
<keyword evidence="2 7" id="KW-0813">Transport</keyword>
<proteinExistence type="inferred from homology"/>
<dbReference type="RefSeq" id="WP_344616435.1">
    <property type="nucleotide sequence ID" value="NZ_BAAARV010000064.1"/>
</dbReference>
<dbReference type="Proteomes" id="UP001501444">
    <property type="component" value="Unassembled WGS sequence"/>
</dbReference>
<keyword evidence="5 7" id="KW-1133">Transmembrane helix</keyword>
<evidence type="ECO:0000259" key="8">
    <source>
        <dbReference type="PROSITE" id="PS50928"/>
    </source>
</evidence>
<comment type="caution">
    <text evidence="9">The sequence shown here is derived from an EMBL/GenBank/DDBJ whole genome shotgun (WGS) entry which is preliminary data.</text>
</comment>
<dbReference type="InterPro" id="IPR000515">
    <property type="entry name" value="MetI-like"/>
</dbReference>
<dbReference type="Pfam" id="PF19300">
    <property type="entry name" value="BPD_transp_1_N"/>
    <property type="match status" value="1"/>
</dbReference>
<evidence type="ECO:0000256" key="1">
    <source>
        <dbReference type="ARBA" id="ARBA00004651"/>
    </source>
</evidence>
<feature type="transmembrane region" description="Helical" evidence="7">
    <location>
        <begin position="182"/>
        <end position="202"/>
    </location>
</feature>
<feature type="domain" description="ABC transmembrane type-1" evidence="8">
    <location>
        <begin position="99"/>
        <end position="305"/>
    </location>
</feature>
<dbReference type="EMBL" id="BAAARV010000064">
    <property type="protein sequence ID" value="GAA2366572.1"/>
    <property type="molecule type" value="Genomic_DNA"/>
</dbReference>
<keyword evidence="4 7" id="KW-0812">Transmembrane</keyword>